<keyword evidence="4" id="KW-1185">Reference proteome</keyword>
<keyword evidence="2" id="KW-0812">Transmembrane</keyword>
<keyword evidence="2" id="KW-0472">Membrane</keyword>
<sequence>MRVRAGTVRVRAEPRARMVCLRTPGVRTPGVRTAGVRPSGMRARACGAGGGARHPRVKIASTPTRRPSSTRSGAPAGGRGGRTLPPSPPEPPGGGGGPAMADIAYVLLLIGGFLMLALTLRGLERW</sequence>
<gene>
    <name evidence="3" type="ORF">PHY01_06100</name>
</gene>
<evidence type="ECO:0000256" key="1">
    <source>
        <dbReference type="SAM" id="MobiDB-lite"/>
    </source>
</evidence>
<feature type="region of interest" description="Disordered" evidence="1">
    <location>
        <begin position="30"/>
        <end position="98"/>
    </location>
</feature>
<feature type="transmembrane region" description="Helical" evidence="2">
    <location>
        <begin position="103"/>
        <end position="123"/>
    </location>
</feature>
<keyword evidence="2" id="KW-1133">Transmembrane helix</keyword>
<evidence type="ECO:0000313" key="3">
    <source>
        <dbReference type="EMBL" id="GEC18327.1"/>
    </source>
</evidence>
<name>A0A4Y3WH82_9PSEU</name>
<evidence type="ECO:0000256" key="2">
    <source>
        <dbReference type="SAM" id="Phobius"/>
    </source>
</evidence>
<organism evidence="3 4">
    <name type="scientific">Pseudonocardia hydrocarbonoxydans</name>
    <dbReference type="NCBI Taxonomy" id="76726"/>
    <lineage>
        <taxon>Bacteria</taxon>
        <taxon>Bacillati</taxon>
        <taxon>Actinomycetota</taxon>
        <taxon>Actinomycetes</taxon>
        <taxon>Pseudonocardiales</taxon>
        <taxon>Pseudonocardiaceae</taxon>
        <taxon>Pseudonocardia</taxon>
    </lineage>
</organism>
<reference evidence="3 4" key="1">
    <citation type="submission" date="2019-06" db="EMBL/GenBank/DDBJ databases">
        <title>Whole genome shotgun sequence of Pseudonocardia hydrocarbonoxydans NBRC 14498.</title>
        <authorList>
            <person name="Hosoyama A."/>
            <person name="Uohara A."/>
            <person name="Ohji S."/>
            <person name="Ichikawa N."/>
        </authorList>
    </citation>
    <scope>NUCLEOTIDE SEQUENCE [LARGE SCALE GENOMIC DNA]</scope>
    <source>
        <strain evidence="3 4">NBRC 14498</strain>
    </source>
</reference>
<dbReference type="EMBL" id="BJNG01000005">
    <property type="protein sequence ID" value="GEC18327.1"/>
    <property type="molecule type" value="Genomic_DNA"/>
</dbReference>
<protein>
    <submittedName>
        <fullName evidence="3">Uncharacterized protein</fullName>
    </submittedName>
</protein>
<evidence type="ECO:0000313" key="4">
    <source>
        <dbReference type="Proteomes" id="UP000320338"/>
    </source>
</evidence>
<dbReference type="Proteomes" id="UP000320338">
    <property type="component" value="Unassembled WGS sequence"/>
</dbReference>
<accession>A0A4Y3WH82</accession>
<dbReference type="AlphaFoldDB" id="A0A4Y3WH82"/>
<proteinExistence type="predicted"/>
<feature type="compositionally biased region" description="Low complexity" evidence="1">
    <location>
        <begin position="60"/>
        <end position="74"/>
    </location>
</feature>
<comment type="caution">
    <text evidence="3">The sequence shown here is derived from an EMBL/GenBank/DDBJ whole genome shotgun (WGS) entry which is preliminary data.</text>
</comment>